<protein>
    <submittedName>
        <fullName evidence="4">Not1 domain-containing protein</fullName>
    </submittedName>
</protein>
<dbReference type="WBParaSite" id="GPUH_0002514101-mRNA-1">
    <property type="protein sequence ID" value="GPUH_0002514101-mRNA-1"/>
    <property type="gene ID" value="GPUH_0002514101"/>
</dbReference>
<sequence>MTFGCFRQALFLLQPRRVPGFAFAWLDIIGHRNFIGRLLKDSADVMKTSAMYIQLIVCHLKFMAPFLRNIQLPKSIATMYRVIPSTVFNLISW</sequence>
<gene>
    <name evidence="2" type="ORF">GPUH_LOCUS25111</name>
</gene>
<dbReference type="Pfam" id="PF04054">
    <property type="entry name" value="Not1"/>
    <property type="match status" value="1"/>
</dbReference>
<dbReference type="EMBL" id="UYRT01103757">
    <property type="protein sequence ID" value="VDN43766.1"/>
    <property type="molecule type" value="Genomic_DNA"/>
</dbReference>
<evidence type="ECO:0000313" key="3">
    <source>
        <dbReference type="Proteomes" id="UP000271098"/>
    </source>
</evidence>
<dbReference type="InterPro" id="IPR040398">
    <property type="entry name" value="Not1"/>
</dbReference>
<dbReference type="GO" id="GO:0017148">
    <property type="term" value="P:negative regulation of translation"/>
    <property type="evidence" value="ECO:0007669"/>
    <property type="project" value="InterPro"/>
</dbReference>
<evidence type="ECO:0000313" key="4">
    <source>
        <dbReference type="WBParaSite" id="GPUH_0002514101-mRNA-1"/>
    </source>
</evidence>
<dbReference type="PANTHER" id="PTHR13162">
    <property type="entry name" value="CCR4-NOT TRANSCRIPTION COMPLEX"/>
    <property type="match status" value="1"/>
</dbReference>
<feature type="domain" description="CCR4-Not complex component Not1 C-terminal" evidence="1">
    <location>
        <begin position="4"/>
        <end position="83"/>
    </location>
</feature>
<organism evidence="4">
    <name type="scientific">Gongylonema pulchrum</name>
    <dbReference type="NCBI Taxonomy" id="637853"/>
    <lineage>
        <taxon>Eukaryota</taxon>
        <taxon>Metazoa</taxon>
        <taxon>Ecdysozoa</taxon>
        <taxon>Nematoda</taxon>
        <taxon>Chromadorea</taxon>
        <taxon>Rhabditida</taxon>
        <taxon>Spirurina</taxon>
        <taxon>Spiruromorpha</taxon>
        <taxon>Spiruroidea</taxon>
        <taxon>Gongylonematidae</taxon>
        <taxon>Gongylonema</taxon>
    </lineage>
</organism>
<reference evidence="4" key="1">
    <citation type="submission" date="2016-06" db="UniProtKB">
        <authorList>
            <consortium name="WormBaseParasite"/>
        </authorList>
    </citation>
    <scope>IDENTIFICATION</scope>
</reference>
<dbReference type="Proteomes" id="UP000271098">
    <property type="component" value="Unassembled WGS sequence"/>
</dbReference>
<dbReference type="Gene3D" id="1.25.40.790">
    <property type="match status" value="1"/>
</dbReference>
<proteinExistence type="predicted"/>
<dbReference type="GO" id="GO:0000288">
    <property type="term" value="P:nuclear-transcribed mRNA catabolic process, deadenylation-dependent decay"/>
    <property type="evidence" value="ECO:0007669"/>
    <property type="project" value="TreeGrafter"/>
</dbReference>
<accession>A0A183EVX0</accession>
<reference evidence="2 3" key="2">
    <citation type="submission" date="2018-11" db="EMBL/GenBank/DDBJ databases">
        <authorList>
            <consortium name="Pathogen Informatics"/>
        </authorList>
    </citation>
    <scope>NUCLEOTIDE SEQUENCE [LARGE SCALE GENOMIC DNA]</scope>
</reference>
<dbReference type="AlphaFoldDB" id="A0A183EVX0"/>
<keyword evidence="3" id="KW-1185">Reference proteome</keyword>
<dbReference type="PANTHER" id="PTHR13162:SF8">
    <property type="entry name" value="CCR4-NOT TRANSCRIPTION COMPLEX SUBUNIT 1"/>
    <property type="match status" value="1"/>
</dbReference>
<name>A0A183EVX0_9BILA</name>
<dbReference type="GO" id="GO:0000932">
    <property type="term" value="C:P-body"/>
    <property type="evidence" value="ECO:0007669"/>
    <property type="project" value="TreeGrafter"/>
</dbReference>
<evidence type="ECO:0000259" key="1">
    <source>
        <dbReference type="Pfam" id="PF04054"/>
    </source>
</evidence>
<dbReference type="OrthoDB" id="1933107at2759"/>
<evidence type="ECO:0000313" key="2">
    <source>
        <dbReference type="EMBL" id="VDN43766.1"/>
    </source>
</evidence>
<dbReference type="GO" id="GO:0060090">
    <property type="term" value="F:molecular adaptor activity"/>
    <property type="evidence" value="ECO:0007669"/>
    <property type="project" value="TreeGrafter"/>
</dbReference>
<dbReference type="GO" id="GO:0030015">
    <property type="term" value="C:CCR4-NOT core complex"/>
    <property type="evidence" value="ECO:0007669"/>
    <property type="project" value="InterPro"/>
</dbReference>
<dbReference type="InterPro" id="IPR007196">
    <property type="entry name" value="CCR4-Not_Not1_C"/>
</dbReference>